<dbReference type="GO" id="GO:0071944">
    <property type="term" value="C:cell periphery"/>
    <property type="evidence" value="ECO:0007669"/>
    <property type="project" value="TreeGrafter"/>
</dbReference>
<feature type="transmembrane region" description="Helical" evidence="8">
    <location>
        <begin position="140"/>
        <end position="162"/>
    </location>
</feature>
<keyword evidence="6 8" id="KW-0472">Membrane</keyword>
<reference evidence="9" key="1">
    <citation type="submission" date="2020-10" db="EMBL/GenBank/DDBJ databases">
        <title>Chromosome-scale genome assembly of the Allis shad, Alosa alosa.</title>
        <authorList>
            <person name="Margot Z."/>
            <person name="Christophe K."/>
            <person name="Cabau C."/>
            <person name="Louis A."/>
            <person name="Berthelot C."/>
            <person name="Parey E."/>
            <person name="Roest Crollius H."/>
            <person name="Montfort J."/>
            <person name="Robinson-Rechavi M."/>
            <person name="Bucao C."/>
            <person name="Bouchez O."/>
            <person name="Gislard M."/>
            <person name="Lluch J."/>
            <person name="Milhes M."/>
            <person name="Lampietro C."/>
            <person name="Lopez Roques C."/>
            <person name="Donnadieu C."/>
            <person name="Braasch I."/>
            <person name="Desvignes T."/>
            <person name="Postlethwait J."/>
            <person name="Bobe J."/>
            <person name="Guiguen Y."/>
        </authorList>
    </citation>
    <scope>NUCLEOTIDE SEQUENCE</scope>
    <source>
        <strain evidence="9">M-15738</strain>
        <tissue evidence="9">Blood</tissue>
    </source>
</reference>
<dbReference type="SUPFAM" id="SSF53448">
    <property type="entry name" value="Nucleotide-diphospho-sugar transferases"/>
    <property type="match status" value="1"/>
</dbReference>
<proteinExistence type="predicted"/>
<dbReference type="GO" id="GO:0004100">
    <property type="term" value="F:chitin synthase activity"/>
    <property type="evidence" value="ECO:0007669"/>
    <property type="project" value="UniProtKB-EC"/>
</dbReference>
<feature type="compositionally biased region" description="Polar residues" evidence="7">
    <location>
        <begin position="276"/>
        <end position="287"/>
    </location>
</feature>
<gene>
    <name evidence="9" type="ORF">AALO_G00025570</name>
</gene>
<dbReference type="EMBL" id="JADWDJ010000002">
    <property type="protein sequence ID" value="KAG5284335.1"/>
    <property type="molecule type" value="Genomic_DNA"/>
</dbReference>
<feature type="transmembrane region" description="Helical" evidence="8">
    <location>
        <begin position="174"/>
        <end position="195"/>
    </location>
</feature>
<dbReference type="Proteomes" id="UP000823561">
    <property type="component" value="Chromosome 2"/>
</dbReference>
<sequence length="464" mass="52035">MNTYFLALDGDTDFQPSSVMLLVDRLKMYPEVGAACGRIHPTGTGEDRWLQQGWRVEYSAAAEAYTKAPQEFQEFYNQRRRWGPSNLANSLDLLGSGRLTVMKNQSISTLFILYQILNMAASILGPATVCLMIAGSFSFVFGVSPNLALALAIVPPVIYLVLCYKLSTNSQITIAALMSIFYAFLMTASILSIIGDMVLEGTFMTPSGLFFISIVSCTSSPRCFTPPSSTSSSTASSTSEHVERSVKFERRCKCCRWNLGLQVGEDQEKTEVLPVSAQQTEPVSASHQEPEERKSHREDPGSHWIAQLVKKSRELKLERHYLDKDEVQFWEGLQEHYLKPLDKDMARKKKIEADLKDLRNKATFVYFVCNALWLVATFFLQEIGGAVSIRIPKIYTNGTIDPNGQIFLDPIGLMFVIGFARTFDLVSCYAVAQNANVDSLHSLPRNRVCSHEKEHEKVLRESTE</sequence>
<evidence type="ECO:0000256" key="2">
    <source>
        <dbReference type="ARBA" id="ARBA00012543"/>
    </source>
</evidence>
<feature type="transmembrane region" description="Helical" evidence="8">
    <location>
        <begin position="364"/>
        <end position="391"/>
    </location>
</feature>
<protein>
    <recommendedName>
        <fullName evidence="2">chitin synthase</fullName>
        <ecNumber evidence="2">2.4.1.16</ecNumber>
    </recommendedName>
</protein>
<evidence type="ECO:0000256" key="5">
    <source>
        <dbReference type="ARBA" id="ARBA00022989"/>
    </source>
</evidence>
<name>A0AAV6HB17_9TELE</name>
<evidence type="ECO:0000256" key="4">
    <source>
        <dbReference type="ARBA" id="ARBA00022692"/>
    </source>
</evidence>
<dbReference type="InterPro" id="IPR004835">
    <property type="entry name" value="Chitin_synth"/>
</dbReference>
<feature type="transmembrane region" description="Helical" evidence="8">
    <location>
        <begin position="411"/>
        <end position="432"/>
    </location>
</feature>
<evidence type="ECO:0000313" key="9">
    <source>
        <dbReference type="EMBL" id="KAG5284335.1"/>
    </source>
</evidence>
<keyword evidence="3" id="KW-0328">Glycosyltransferase</keyword>
<evidence type="ECO:0000256" key="8">
    <source>
        <dbReference type="SAM" id="Phobius"/>
    </source>
</evidence>
<evidence type="ECO:0000256" key="7">
    <source>
        <dbReference type="SAM" id="MobiDB-lite"/>
    </source>
</evidence>
<keyword evidence="3" id="KW-0808">Transferase</keyword>
<keyword evidence="10" id="KW-1185">Reference proteome</keyword>
<accession>A0AAV6HB17</accession>
<dbReference type="AlphaFoldDB" id="A0AAV6HB17"/>
<dbReference type="GO" id="GO:0016020">
    <property type="term" value="C:membrane"/>
    <property type="evidence" value="ECO:0007669"/>
    <property type="project" value="UniProtKB-SubCell"/>
</dbReference>
<feature type="compositionally biased region" description="Basic and acidic residues" evidence="7">
    <location>
        <begin position="288"/>
        <end position="300"/>
    </location>
</feature>
<evidence type="ECO:0000256" key="1">
    <source>
        <dbReference type="ARBA" id="ARBA00004141"/>
    </source>
</evidence>
<keyword evidence="5 8" id="KW-1133">Transmembrane helix</keyword>
<comment type="subcellular location">
    <subcellularLocation>
        <location evidence="1">Membrane</location>
        <topology evidence="1">Multi-pass membrane protein</topology>
    </subcellularLocation>
</comment>
<evidence type="ECO:0000256" key="3">
    <source>
        <dbReference type="ARBA" id="ARBA00022676"/>
    </source>
</evidence>
<keyword evidence="4 8" id="KW-0812">Transmembrane</keyword>
<dbReference type="PANTHER" id="PTHR22914:SF42">
    <property type="entry name" value="CHITIN SYNTHASE"/>
    <property type="match status" value="1"/>
</dbReference>
<feature type="transmembrane region" description="Helical" evidence="8">
    <location>
        <begin position="111"/>
        <end position="134"/>
    </location>
</feature>
<dbReference type="PANTHER" id="PTHR22914">
    <property type="entry name" value="CHITIN SYNTHASE"/>
    <property type="match status" value="1"/>
</dbReference>
<organism evidence="9 10">
    <name type="scientific">Alosa alosa</name>
    <name type="common">allis shad</name>
    <dbReference type="NCBI Taxonomy" id="278164"/>
    <lineage>
        <taxon>Eukaryota</taxon>
        <taxon>Metazoa</taxon>
        <taxon>Chordata</taxon>
        <taxon>Craniata</taxon>
        <taxon>Vertebrata</taxon>
        <taxon>Euteleostomi</taxon>
        <taxon>Actinopterygii</taxon>
        <taxon>Neopterygii</taxon>
        <taxon>Teleostei</taxon>
        <taxon>Clupei</taxon>
        <taxon>Clupeiformes</taxon>
        <taxon>Clupeoidei</taxon>
        <taxon>Clupeidae</taxon>
        <taxon>Alosa</taxon>
    </lineage>
</organism>
<evidence type="ECO:0000256" key="6">
    <source>
        <dbReference type="ARBA" id="ARBA00023136"/>
    </source>
</evidence>
<comment type="caution">
    <text evidence="9">The sequence shown here is derived from an EMBL/GenBank/DDBJ whole genome shotgun (WGS) entry which is preliminary data.</text>
</comment>
<dbReference type="InterPro" id="IPR029044">
    <property type="entry name" value="Nucleotide-diphossugar_trans"/>
</dbReference>
<dbReference type="GO" id="GO:0006031">
    <property type="term" value="P:chitin biosynthetic process"/>
    <property type="evidence" value="ECO:0007669"/>
    <property type="project" value="TreeGrafter"/>
</dbReference>
<dbReference type="EC" id="2.4.1.16" evidence="2"/>
<evidence type="ECO:0000313" key="10">
    <source>
        <dbReference type="Proteomes" id="UP000823561"/>
    </source>
</evidence>
<feature type="region of interest" description="Disordered" evidence="7">
    <location>
        <begin position="270"/>
        <end position="300"/>
    </location>
</feature>